<evidence type="ECO:0000256" key="1">
    <source>
        <dbReference type="SAM" id="Phobius"/>
    </source>
</evidence>
<sequence>MDPTAVLKLLLALPFTLACFWFGGRFVAEAGGYVVAGEWREGTVVRSFPCEPAFACEGPYASQATVEYTDRDGEVRTILVYGRYEVGDTKRVLTSALHDDDVAQVVPDVVLLLLGGCLIVLVGLTASVSALLELPGAKRDGVTPRD</sequence>
<feature type="transmembrane region" description="Helical" evidence="1">
    <location>
        <begin position="109"/>
        <end position="132"/>
    </location>
</feature>
<dbReference type="AlphaFoldDB" id="A0A4S8PHK6"/>
<name>A0A4S8PHK6_9ACTN</name>
<dbReference type="EMBL" id="STGX01000004">
    <property type="protein sequence ID" value="THV30083.1"/>
    <property type="molecule type" value="Genomic_DNA"/>
</dbReference>
<evidence type="ECO:0000313" key="3">
    <source>
        <dbReference type="Proteomes" id="UP000305792"/>
    </source>
</evidence>
<keyword evidence="1" id="KW-1133">Transmembrane helix</keyword>
<keyword evidence="1" id="KW-0472">Membrane</keyword>
<protein>
    <submittedName>
        <fullName evidence="2">Uncharacterized protein</fullName>
    </submittedName>
</protein>
<organism evidence="2 3">
    <name type="scientific">Glycomyces paridis</name>
    <dbReference type="NCBI Taxonomy" id="2126555"/>
    <lineage>
        <taxon>Bacteria</taxon>
        <taxon>Bacillati</taxon>
        <taxon>Actinomycetota</taxon>
        <taxon>Actinomycetes</taxon>
        <taxon>Glycomycetales</taxon>
        <taxon>Glycomycetaceae</taxon>
        <taxon>Glycomyces</taxon>
    </lineage>
</organism>
<dbReference type="Proteomes" id="UP000305792">
    <property type="component" value="Unassembled WGS sequence"/>
</dbReference>
<accession>A0A4S8PHK6</accession>
<proteinExistence type="predicted"/>
<reference evidence="2 3" key="1">
    <citation type="journal article" date="2018" name="Int. J. Syst. Evol. Microbiol.">
        <title>Glycomyces paridis sp. nov., isolated from the medicinal plant Paris polyphylla.</title>
        <authorList>
            <person name="Fang X.M."/>
            <person name="Bai J.L."/>
            <person name="Su J."/>
            <person name="Zhao L.L."/>
            <person name="Liu H.Y."/>
            <person name="Ma B.P."/>
            <person name="Zhang Y.Q."/>
            <person name="Yu L.Y."/>
        </authorList>
    </citation>
    <scope>NUCLEOTIDE SEQUENCE [LARGE SCALE GENOMIC DNA]</scope>
    <source>
        <strain evidence="2 3">CPCC 204357</strain>
    </source>
</reference>
<evidence type="ECO:0000313" key="2">
    <source>
        <dbReference type="EMBL" id="THV30083.1"/>
    </source>
</evidence>
<keyword evidence="1" id="KW-0812">Transmembrane</keyword>
<gene>
    <name evidence="2" type="ORF">E9998_06815</name>
</gene>
<keyword evidence="3" id="KW-1185">Reference proteome</keyword>
<comment type="caution">
    <text evidence="2">The sequence shown here is derived from an EMBL/GenBank/DDBJ whole genome shotgun (WGS) entry which is preliminary data.</text>
</comment>
<dbReference type="RefSeq" id="WP_136528956.1">
    <property type="nucleotide sequence ID" value="NZ_STGX01000004.1"/>
</dbReference>